<dbReference type="Gene3D" id="3.40.50.300">
    <property type="entry name" value="P-loop containing nucleotide triphosphate hydrolases"/>
    <property type="match status" value="2"/>
</dbReference>
<evidence type="ECO:0000256" key="4">
    <source>
        <dbReference type="ARBA" id="ARBA00022989"/>
    </source>
</evidence>
<dbReference type="InterPro" id="IPR027417">
    <property type="entry name" value="P-loop_NTPase"/>
</dbReference>
<keyword evidence="3 7" id="KW-0812">Transmembrane</keyword>
<name>A0AAW7MLZ8_9BURK</name>
<feature type="domain" description="Type IV secretion system coupling protein TraD DNA-binding" evidence="8">
    <location>
        <begin position="179"/>
        <end position="315"/>
    </location>
</feature>
<feature type="region of interest" description="Disordered" evidence="6">
    <location>
        <begin position="776"/>
        <end position="799"/>
    </location>
</feature>
<evidence type="ECO:0000256" key="7">
    <source>
        <dbReference type="SAM" id="Phobius"/>
    </source>
</evidence>
<dbReference type="Pfam" id="PF10412">
    <property type="entry name" value="TrwB_AAD_bind"/>
    <property type="match status" value="2"/>
</dbReference>
<feature type="compositionally biased region" description="Basic and acidic residues" evidence="6">
    <location>
        <begin position="663"/>
        <end position="673"/>
    </location>
</feature>
<gene>
    <name evidence="9" type="ORF">DBA34_10110</name>
    <name evidence="10" type="ORF">DBB29_08490</name>
</gene>
<feature type="compositionally biased region" description="Low complexity" evidence="6">
    <location>
        <begin position="648"/>
        <end position="659"/>
    </location>
</feature>
<keyword evidence="11" id="KW-1185">Reference proteome</keyword>
<feature type="compositionally biased region" description="Low complexity" evidence="6">
    <location>
        <begin position="710"/>
        <end position="725"/>
    </location>
</feature>
<dbReference type="PANTHER" id="PTHR37937:SF1">
    <property type="entry name" value="CONJUGATIVE TRANSFER: DNA TRANSPORT"/>
    <property type="match status" value="1"/>
</dbReference>
<evidence type="ECO:0000256" key="2">
    <source>
        <dbReference type="ARBA" id="ARBA00022475"/>
    </source>
</evidence>
<evidence type="ECO:0000313" key="12">
    <source>
        <dbReference type="Proteomes" id="UP001172791"/>
    </source>
</evidence>
<keyword evidence="5 7" id="KW-0472">Membrane</keyword>
<feature type="transmembrane region" description="Helical" evidence="7">
    <location>
        <begin position="106"/>
        <end position="125"/>
    </location>
</feature>
<feature type="domain" description="Type IV secretion system coupling protein TraD DNA-binding" evidence="8">
    <location>
        <begin position="379"/>
        <end position="583"/>
    </location>
</feature>
<dbReference type="EMBL" id="QAID01000035">
    <property type="protein sequence ID" value="MDN4578153.1"/>
    <property type="molecule type" value="Genomic_DNA"/>
</dbReference>
<feature type="region of interest" description="Disordered" evidence="6">
    <location>
        <begin position="634"/>
        <end position="730"/>
    </location>
</feature>
<reference evidence="9" key="1">
    <citation type="submission" date="2018-04" db="EMBL/GenBank/DDBJ databases">
        <authorList>
            <person name="Jy Z."/>
        </authorList>
    </citation>
    <scope>NUCLEOTIDE SEQUENCE</scope>
    <source>
        <strain evidence="10">AS13</strain>
        <strain evidence="9">LA18</strain>
    </source>
</reference>
<evidence type="ECO:0000313" key="11">
    <source>
        <dbReference type="Proteomes" id="UP001172788"/>
    </source>
</evidence>
<comment type="subcellular location">
    <subcellularLocation>
        <location evidence="1">Cell membrane</location>
        <topology evidence="1">Multi-pass membrane protein</topology>
    </subcellularLocation>
</comment>
<dbReference type="GO" id="GO:0005886">
    <property type="term" value="C:plasma membrane"/>
    <property type="evidence" value="ECO:0007669"/>
    <property type="project" value="UniProtKB-SubCell"/>
</dbReference>
<dbReference type="PANTHER" id="PTHR37937">
    <property type="entry name" value="CONJUGATIVE TRANSFER: DNA TRANSPORT"/>
    <property type="match status" value="1"/>
</dbReference>
<evidence type="ECO:0000259" key="8">
    <source>
        <dbReference type="Pfam" id="PF10412"/>
    </source>
</evidence>
<accession>A0AAW7MLZ8</accession>
<dbReference type="EMBL" id="QAIC01000037">
    <property type="protein sequence ID" value="MDN4573611.1"/>
    <property type="molecule type" value="Genomic_DNA"/>
</dbReference>
<feature type="transmembrane region" description="Helical" evidence="7">
    <location>
        <begin position="192"/>
        <end position="210"/>
    </location>
</feature>
<dbReference type="Proteomes" id="UP001172788">
    <property type="component" value="Unassembled WGS sequence"/>
</dbReference>
<dbReference type="AlphaFoldDB" id="A0AAW7MLZ8"/>
<evidence type="ECO:0000313" key="10">
    <source>
        <dbReference type="EMBL" id="MDN4578153.1"/>
    </source>
</evidence>
<evidence type="ECO:0000256" key="6">
    <source>
        <dbReference type="SAM" id="MobiDB-lite"/>
    </source>
</evidence>
<evidence type="ECO:0000256" key="3">
    <source>
        <dbReference type="ARBA" id="ARBA00022692"/>
    </source>
</evidence>
<feature type="compositionally biased region" description="Acidic residues" evidence="6">
    <location>
        <begin position="674"/>
        <end position="688"/>
    </location>
</feature>
<evidence type="ECO:0000256" key="1">
    <source>
        <dbReference type="ARBA" id="ARBA00004651"/>
    </source>
</evidence>
<protein>
    <recommendedName>
        <fullName evidence="8">Type IV secretion system coupling protein TraD DNA-binding domain-containing protein</fullName>
    </recommendedName>
</protein>
<comment type="caution">
    <text evidence="9">The sequence shown here is derived from an EMBL/GenBank/DDBJ whole genome shotgun (WGS) entry which is preliminary data.</text>
</comment>
<organism evidence="9 12">
    <name type="scientific">Pandoraea cepalis</name>
    <dbReference type="NCBI Taxonomy" id="2508294"/>
    <lineage>
        <taxon>Bacteria</taxon>
        <taxon>Pseudomonadati</taxon>
        <taxon>Pseudomonadota</taxon>
        <taxon>Betaproteobacteria</taxon>
        <taxon>Burkholderiales</taxon>
        <taxon>Burkholderiaceae</taxon>
        <taxon>Pandoraea</taxon>
    </lineage>
</organism>
<dbReference type="InterPro" id="IPR051539">
    <property type="entry name" value="T4SS-coupling_protein"/>
</dbReference>
<evidence type="ECO:0000256" key="5">
    <source>
        <dbReference type="ARBA" id="ARBA00023136"/>
    </source>
</evidence>
<proteinExistence type="predicted"/>
<keyword evidence="2" id="KW-1003">Cell membrane</keyword>
<dbReference type="InterPro" id="IPR019476">
    <property type="entry name" value="T4SS_TraD_DNA-bd"/>
</dbReference>
<feature type="transmembrane region" description="Helical" evidence="7">
    <location>
        <begin position="36"/>
        <end position="58"/>
    </location>
</feature>
<feature type="compositionally biased region" description="Polar residues" evidence="6">
    <location>
        <begin position="777"/>
        <end position="787"/>
    </location>
</feature>
<dbReference type="CDD" id="cd01127">
    <property type="entry name" value="TrwB_TraG_TraD_VirD4"/>
    <property type="match status" value="1"/>
</dbReference>
<dbReference type="Proteomes" id="UP001172791">
    <property type="component" value="Unassembled WGS sequence"/>
</dbReference>
<sequence>MAQHDDDGSNVLRLFMRKQPLNTSASQKVAYVGRGIAEGILTCIATFLVLFTLIMLFAPVGAERIGNLDFWGDLFGSIAHKAFPTHPFEGAAYQFSSLFEYGAFDIAWRLALAFLPSAALGWFVFRDTATPRDSQVHVEGGRFYNGTEAVKQLATDTAPPKPAKGKKAATGLMKMHPDVPPLLRDVWVRHQLIIGASGAGKTMILLHWLFQMYKAEVTLPDGTTGPFGHKFAAVDQKGDFSRLFCKFENGKSVGAALVDPWSALSDVWDIYREVSRDDALEVFCATMWPTNPNASQPFFTDAAQVIGYAVVETLRVERRQRKIGGWGWTELSERTGLPQPGLVELFKPYAANVDGTPNPLYNAAINKAYNIVIDPNPGTMSVLSTLMNGAKLIDNLAKAWPTTIPNDTRRKIALCDWVKDDYTGPRQMVIRGKPDMPLTEKYIAAMFNVMAPLLLELRDSRSRLIGVIVDELAAVNRLNIMGLLDKGRSKGVMFTACYQDINQIKLKYSPEEANTMWSLVGTRIVTRTSSGDTANKLSEWFGKRVVNRMNTSVTASGQNAATPNVTNSYHEEAALLVRPHQISDDKHMGVRSDSNTPYGFKVSGLLTFGGSVYKLWWPGFDVDSLVQCETDVPADWTKPMDDEEEQTQTEATTAPTADADATEGGHEVQHADEPDLDIEDPMPPDEEPIAPRVVALLDDPGEPEPPADPAPSAKPAKAKAPQPGESGDIDEDVLDDMIKEIGEEEAADHIAEALDVPGASALLAVVKVVDLYHESNKQPQQAGNAGKTQGKGTGTPLFR</sequence>
<keyword evidence="4 7" id="KW-1133">Transmembrane helix</keyword>
<dbReference type="SUPFAM" id="SSF52540">
    <property type="entry name" value="P-loop containing nucleoside triphosphate hydrolases"/>
    <property type="match status" value="1"/>
</dbReference>
<evidence type="ECO:0000313" key="9">
    <source>
        <dbReference type="EMBL" id="MDN4573611.1"/>
    </source>
</evidence>